<organism evidence="1 2">
    <name type="scientific">Tetragonisca angustula</name>
    <dbReference type="NCBI Taxonomy" id="166442"/>
    <lineage>
        <taxon>Eukaryota</taxon>
        <taxon>Metazoa</taxon>
        <taxon>Ecdysozoa</taxon>
        <taxon>Arthropoda</taxon>
        <taxon>Hexapoda</taxon>
        <taxon>Insecta</taxon>
        <taxon>Pterygota</taxon>
        <taxon>Neoptera</taxon>
        <taxon>Endopterygota</taxon>
        <taxon>Hymenoptera</taxon>
        <taxon>Apocrita</taxon>
        <taxon>Aculeata</taxon>
        <taxon>Apoidea</taxon>
        <taxon>Anthophila</taxon>
        <taxon>Apidae</taxon>
        <taxon>Tetragonisca</taxon>
    </lineage>
</organism>
<dbReference type="AlphaFoldDB" id="A0AAW1AGH1"/>
<keyword evidence="2" id="KW-1185">Reference proteome</keyword>
<dbReference type="Proteomes" id="UP001432146">
    <property type="component" value="Unassembled WGS sequence"/>
</dbReference>
<evidence type="ECO:0000313" key="2">
    <source>
        <dbReference type="Proteomes" id="UP001432146"/>
    </source>
</evidence>
<proteinExistence type="predicted"/>
<sequence length="97" mass="11091">MSCNREPASNWKDLEDRGSMVKLAKSQNGGNVRRDQRALPCLAREGIQEQKANIPPRSETKTFFRDVCLSRRQEREKNSENSAACFNLTIMFEQGTL</sequence>
<dbReference type="EMBL" id="JAWNGG020000015">
    <property type="protein sequence ID" value="KAK9309002.1"/>
    <property type="molecule type" value="Genomic_DNA"/>
</dbReference>
<gene>
    <name evidence="1" type="ORF">QLX08_001194</name>
</gene>
<accession>A0AAW1AGH1</accession>
<evidence type="ECO:0000313" key="1">
    <source>
        <dbReference type="EMBL" id="KAK9309002.1"/>
    </source>
</evidence>
<comment type="caution">
    <text evidence="1">The sequence shown here is derived from an EMBL/GenBank/DDBJ whole genome shotgun (WGS) entry which is preliminary data.</text>
</comment>
<name>A0AAW1AGH1_9HYME</name>
<reference evidence="1 2" key="1">
    <citation type="submission" date="2024-05" db="EMBL/GenBank/DDBJ databases">
        <title>The nuclear and mitochondrial genome assemblies of Tetragonisca angustula (Apidae: Meliponini), a tiny yet remarkable pollinator in the Neotropics.</title>
        <authorList>
            <person name="Ferrari R."/>
            <person name="Ricardo P.C."/>
            <person name="Dias F.C."/>
            <person name="Araujo N.S."/>
            <person name="Soares D.O."/>
            <person name="Zhou Q.-S."/>
            <person name="Zhu C.-D."/>
            <person name="Coutinho L."/>
            <person name="Airas M.C."/>
            <person name="Batista T.M."/>
        </authorList>
    </citation>
    <scope>NUCLEOTIDE SEQUENCE [LARGE SCALE GENOMIC DNA]</scope>
    <source>
        <strain evidence="1">ASF017062</strain>
        <tissue evidence="1">Abdomen</tissue>
    </source>
</reference>
<protein>
    <submittedName>
        <fullName evidence="1">Uncharacterized protein</fullName>
    </submittedName>
</protein>